<feature type="region of interest" description="Disordered" evidence="1">
    <location>
        <begin position="223"/>
        <end position="270"/>
    </location>
</feature>
<feature type="region of interest" description="Disordered" evidence="1">
    <location>
        <begin position="95"/>
        <end position="114"/>
    </location>
</feature>
<reference evidence="2" key="1">
    <citation type="submission" date="2015-06" db="EMBL/GenBank/DDBJ databases">
        <authorList>
            <person name="Hoefler B.C."/>
            <person name="Straight P.D."/>
        </authorList>
    </citation>
    <scope>NUCLEOTIDE SEQUENCE</scope>
</reference>
<sequence length="360" mass="40054">MTISEKTRDINFVESTTVSCCDGDCIDNLSRLGLTTQSVNSFIAFLAKSLGLTLETNQQVRHSTPITVKKSSSSLYSSCSGVSVRGQAALSPSQQQAFVPRLSTDSSSDGGYSSSYDDKLSFDNYVQPIKRRLFNTMLCDAAPSDSDSAIDASATATVSQTSQHCPFVKVESDSKEVGSEQVLEMTKDTTSPKKRWLYDHDYVQQEQPLYSNFCSRKWSVDPRRLSSDSTSSTDSGVFSGSEHNYQHSTPERNNERRRVQKKSNDRWYRPNSSVNIGNGRFYGKTPPGRLMPTSRTHFASSKSFNALSASALPQPPQHWLLNATEQVSFKHVEDEDEKELAKKANTFDYYNLKMLLTVGA</sequence>
<dbReference type="OrthoDB" id="8078218at2759"/>
<evidence type="ECO:0000313" key="2">
    <source>
        <dbReference type="EMBL" id="JAI43541.1"/>
    </source>
</evidence>
<feature type="compositionally biased region" description="Low complexity" evidence="1">
    <location>
        <begin position="105"/>
        <end position="114"/>
    </location>
</feature>
<feature type="compositionally biased region" description="Low complexity" evidence="1">
    <location>
        <begin position="227"/>
        <end position="241"/>
    </location>
</feature>
<dbReference type="EMBL" id="GDHF01008773">
    <property type="protein sequence ID" value="JAI43541.1"/>
    <property type="molecule type" value="Transcribed_RNA"/>
</dbReference>
<gene>
    <name evidence="2" type="ORF">c0_g1_i1</name>
</gene>
<feature type="compositionally biased region" description="Basic and acidic residues" evidence="1">
    <location>
        <begin position="249"/>
        <end position="268"/>
    </location>
</feature>
<organism evidence="2">
    <name type="scientific">Bactrocera latifrons</name>
    <name type="common">Malaysian fruit fly</name>
    <name type="synonym">Chaetodacus latifrons</name>
    <dbReference type="NCBI Taxonomy" id="174628"/>
    <lineage>
        <taxon>Eukaryota</taxon>
        <taxon>Metazoa</taxon>
        <taxon>Ecdysozoa</taxon>
        <taxon>Arthropoda</taxon>
        <taxon>Hexapoda</taxon>
        <taxon>Insecta</taxon>
        <taxon>Pterygota</taxon>
        <taxon>Neoptera</taxon>
        <taxon>Endopterygota</taxon>
        <taxon>Diptera</taxon>
        <taxon>Brachycera</taxon>
        <taxon>Muscomorpha</taxon>
        <taxon>Tephritoidea</taxon>
        <taxon>Tephritidae</taxon>
        <taxon>Bactrocera</taxon>
        <taxon>Bactrocera</taxon>
    </lineage>
</organism>
<protein>
    <submittedName>
        <fullName evidence="2">Uncharacterized protein</fullName>
    </submittedName>
</protein>
<dbReference type="AlphaFoldDB" id="A0A0K8VXD2"/>
<evidence type="ECO:0000256" key="1">
    <source>
        <dbReference type="SAM" id="MobiDB-lite"/>
    </source>
</evidence>
<accession>A0A0K8VXD2</accession>
<proteinExistence type="predicted"/>
<name>A0A0K8VXD2_BACLA</name>